<accession>A0AAV5HRF9</accession>
<gene>
    <name evidence="3" type="ORF">SLEP1_g2614</name>
</gene>
<dbReference type="Proteomes" id="UP001054252">
    <property type="component" value="Unassembled WGS sequence"/>
</dbReference>
<comment type="similarity">
    <text evidence="1">Belongs to the 'GDXG' lipolytic enzyme family.</text>
</comment>
<dbReference type="PANTHER" id="PTHR23024">
    <property type="entry name" value="ARYLACETAMIDE DEACETYLASE"/>
    <property type="match status" value="1"/>
</dbReference>
<feature type="domain" description="Alpha/beta hydrolase fold-3" evidence="2">
    <location>
        <begin position="77"/>
        <end position="298"/>
    </location>
</feature>
<dbReference type="Pfam" id="PF07859">
    <property type="entry name" value="Abhydrolase_3"/>
    <property type="match status" value="1"/>
</dbReference>
<proteinExistence type="inferred from homology"/>
<comment type="caution">
    <text evidence="3">The sequence shown here is derived from an EMBL/GenBank/DDBJ whole genome shotgun (WGS) entry which is preliminary data.</text>
</comment>
<protein>
    <recommendedName>
        <fullName evidence="2">Alpha/beta hydrolase fold-3 domain-containing protein</fullName>
    </recommendedName>
</protein>
<dbReference type="Gene3D" id="3.40.50.1820">
    <property type="entry name" value="alpha/beta hydrolase"/>
    <property type="match status" value="1"/>
</dbReference>
<evidence type="ECO:0000313" key="3">
    <source>
        <dbReference type="EMBL" id="GKU88333.1"/>
    </source>
</evidence>
<reference evidence="3 4" key="1">
    <citation type="journal article" date="2021" name="Commun. Biol.">
        <title>The genome of Shorea leprosula (Dipterocarpaceae) highlights the ecological relevance of drought in aseasonal tropical rainforests.</title>
        <authorList>
            <person name="Ng K.K.S."/>
            <person name="Kobayashi M.J."/>
            <person name="Fawcett J.A."/>
            <person name="Hatakeyama M."/>
            <person name="Paape T."/>
            <person name="Ng C.H."/>
            <person name="Ang C.C."/>
            <person name="Tnah L.H."/>
            <person name="Lee C.T."/>
            <person name="Nishiyama T."/>
            <person name="Sese J."/>
            <person name="O'Brien M.J."/>
            <person name="Copetti D."/>
            <person name="Mohd Noor M.I."/>
            <person name="Ong R.C."/>
            <person name="Putra M."/>
            <person name="Sireger I.Z."/>
            <person name="Indrioko S."/>
            <person name="Kosugi Y."/>
            <person name="Izuno A."/>
            <person name="Isagi Y."/>
            <person name="Lee S.L."/>
            <person name="Shimizu K.K."/>
        </authorList>
    </citation>
    <scope>NUCLEOTIDE SEQUENCE [LARGE SCALE GENOMIC DNA]</scope>
    <source>
        <strain evidence="3">214</strain>
    </source>
</reference>
<dbReference type="PANTHER" id="PTHR23024:SF212">
    <property type="entry name" value="CARBOXYLESTERASE 9-RELATED"/>
    <property type="match status" value="1"/>
</dbReference>
<dbReference type="SUPFAM" id="SSF53474">
    <property type="entry name" value="alpha/beta-Hydrolases"/>
    <property type="match status" value="1"/>
</dbReference>
<dbReference type="AlphaFoldDB" id="A0AAV5HRF9"/>
<evidence type="ECO:0000256" key="1">
    <source>
        <dbReference type="ARBA" id="ARBA00010515"/>
    </source>
</evidence>
<organism evidence="3 4">
    <name type="scientific">Rubroshorea leprosula</name>
    <dbReference type="NCBI Taxonomy" id="152421"/>
    <lineage>
        <taxon>Eukaryota</taxon>
        <taxon>Viridiplantae</taxon>
        <taxon>Streptophyta</taxon>
        <taxon>Embryophyta</taxon>
        <taxon>Tracheophyta</taxon>
        <taxon>Spermatophyta</taxon>
        <taxon>Magnoliopsida</taxon>
        <taxon>eudicotyledons</taxon>
        <taxon>Gunneridae</taxon>
        <taxon>Pentapetalae</taxon>
        <taxon>rosids</taxon>
        <taxon>malvids</taxon>
        <taxon>Malvales</taxon>
        <taxon>Dipterocarpaceae</taxon>
        <taxon>Rubroshorea</taxon>
    </lineage>
</organism>
<dbReference type="GO" id="GO:0016787">
    <property type="term" value="F:hydrolase activity"/>
    <property type="evidence" value="ECO:0007669"/>
    <property type="project" value="InterPro"/>
</dbReference>
<keyword evidence="4" id="KW-1185">Reference proteome</keyword>
<dbReference type="InterPro" id="IPR029058">
    <property type="entry name" value="AB_hydrolase_fold"/>
</dbReference>
<dbReference type="EMBL" id="BPVZ01000002">
    <property type="protein sequence ID" value="GKU88333.1"/>
    <property type="molecule type" value="Genomic_DNA"/>
</dbReference>
<evidence type="ECO:0000313" key="4">
    <source>
        <dbReference type="Proteomes" id="UP001054252"/>
    </source>
</evidence>
<sequence length="319" mass="35961">MSKFDPYEHLQINLNPDGGITRLMELPDVDPNPEPVPGKHTVSKDIIINSETNVFARIYRPTKLPSNDMTVARLPILLYFHDGGFIFGRASNVLTDKACYEFSGEIPSIVVSVDYRLAPENRLPAQYEDAVDAILWVKKQVMDTTGEQWLKDYGDFTRCYLGGRGSGANIAFQAALRCSALDPKPIEITGIFMNQPMFGGKQRKQSELTFATNQLLPLPVIDLLWELALPKGTDRDHRFSNPMSDGPYRRKIGSILRRCLVIGYALDPMIDRQQEFVNMLVTSGVQVEAHFDDLGFHNVDMVDINRAQAILNIIKEFII</sequence>
<name>A0AAV5HRF9_9ROSI</name>
<dbReference type="InterPro" id="IPR050466">
    <property type="entry name" value="Carboxylest/Gibb_receptor"/>
</dbReference>
<evidence type="ECO:0000259" key="2">
    <source>
        <dbReference type="Pfam" id="PF07859"/>
    </source>
</evidence>
<dbReference type="InterPro" id="IPR013094">
    <property type="entry name" value="AB_hydrolase_3"/>
</dbReference>